<feature type="region of interest" description="Disordered" evidence="2">
    <location>
        <begin position="309"/>
        <end position="331"/>
    </location>
</feature>
<keyword evidence="3" id="KW-0489">Methyltransferase</keyword>
<dbReference type="SUPFAM" id="SSF53335">
    <property type="entry name" value="S-adenosyl-L-methionine-dependent methyltransferases"/>
    <property type="match status" value="1"/>
</dbReference>
<feature type="compositionally biased region" description="Basic and acidic residues" evidence="2">
    <location>
        <begin position="105"/>
        <end position="120"/>
    </location>
</feature>
<gene>
    <name evidence="3" type="ORF">POVWA2_004370</name>
</gene>
<dbReference type="GO" id="GO:0032259">
    <property type="term" value="P:methylation"/>
    <property type="evidence" value="ECO:0007669"/>
    <property type="project" value="UniProtKB-KW"/>
</dbReference>
<feature type="compositionally biased region" description="Polar residues" evidence="2">
    <location>
        <begin position="179"/>
        <end position="188"/>
    </location>
</feature>
<dbReference type="InterPro" id="IPR029063">
    <property type="entry name" value="SAM-dependent_MTases_sf"/>
</dbReference>
<dbReference type="InterPro" id="IPR007757">
    <property type="entry name" value="MT-A70-like"/>
</dbReference>
<feature type="compositionally biased region" description="Basic and acidic residues" evidence="2">
    <location>
        <begin position="318"/>
        <end position="331"/>
    </location>
</feature>
<dbReference type="GO" id="GO:0005634">
    <property type="term" value="C:nucleus"/>
    <property type="evidence" value="ECO:0007669"/>
    <property type="project" value="TreeGrafter"/>
</dbReference>
<dbReference type="GO" id="GO:0036396">
    <property type="term" value="C:RNA N6-methyladenosine methyltransferase complex"/>
    <property type="evidence" value="ECO:0007669"/>
    <property type="project" value="TreeGrafter"/>
</dbReference>
<feature type="compositionally biased region" description="Polar residues" evidence="2">
    <location>
        <begin position="454"/>
        <end position="463"/>
    </location>
</feature>
<comment type="similarity">
    <text evidence="1">Belongs to the MT-A70-like family.</text>
</comment>
<evidence type="ECO:0000313" key="3">
    <source>
        <dbReference type="EMBL" id="SBT31465.1"/>
    </source>
</evidence>
<accession>A0A1A8YIW4</accession>
<dbReference type="GO" id="GO:0008168">
    <property type="term" value="F:methyltransferase activity"/>
    <property type="evidence" value="ECO:0007669"/>
    <property type="project" value="UniProtKB-KW"/>
</dbReference>
<sequence>MSLAREKYLKRKRELLGNINIIDSNVEEKKGEFSLEKKKTEIKNDEKSYNKKKEEGSKTTLQKNEYRLGNYSRGEQETRYMEKSGNNNSSTDLGAFNEANNNNDRGNDYRMQDEYQKQVEEQGDQAKGGRKDIQMNPHDRKKIRVNNKEQQHPFGKGTTGDNLLNNGSRTCSNDRKDWSISTPDSSHVPSKDVCMSRGHERGVNASRDIFYGSKAQGSNTPGSNLPRNISEPLGDISSMEINDSAILLIYTCKLLLHMCGKEQDNRDVMNTSITSVEILREIKNRNRRNVKLLKINVLNSVLMHLAGKSEDEGGGGKGKKEVNPREGRVDNTFERHKEIKMENSCIEIENVGINIIIKVVHRSNVKKLLLKYLPQLCNNKGGDRIGREGKRIARTPYLDEYKMGSSIGVATASGAGVTTASSVGIATASSVGIATASSVGIATASSVGIATPSAYNSPSQESQNNKHKKSDSKNYAEGGGVGEYDSKLKEEGKSGQNKINYIESLLNEPTAKEKKRKEEKTNILSIIEAPTVIEEMRIKKFQKKEDSVKIICPYLTKKICNKHNKECNKVHFKKIISEHTDVSLGDCSYLDTCRHIETCKFVHYAVDKDDNNVTEQKHVIKKKNNLFDLKENTYGPQWIRCDLRNFDLSIFNQYVSVVMADPPWDIHMDLPYGTMTDNEMKLLPVQLIQDEGMIFLWVTGRAMELARECLQIWGYKRVEEILWVKTNHLQRIIRTGRTGHWLNHSKEHCLVGIKGNPVINRNIDCNVIVSEVRETSRKPDEIYSLIERLCPQNLKIELFGRPHNIRSNWITLGNQLNGVVLHHPQIKDRYNKIAAQFNMPPCND</sequence>
<feature type="region of interest" description="Disordered" evidence="2">
    <location>
        <begin position="41"/>
        <end position="194"/>
    </location>
</feature>
<evidence type="ECO:0000256" key="2">
    <source>
        <dbReference type="SAM" id="MobiDB-lite"/>
    </source>
</evidence>
<organism evidence="3 4">
    <name type="scientific">Plasmodium ovale wallikeri</name>
    <dbReference type="NCBI Taxonomy" id="864142"/>
    <lineage>
        <taxon>Eukaryota</taxon>
        <taxon>Sar</taxon>
        <taxon>Alveolata</taxon>
        <taxon>Apicomplexa</taxon>
        <taxon>Aconoidasida</taxon>
        <taxon>Haemosporida</taxon>
        <taxon>Plasmodiidae</taxon>
        <taxon>Plasmodium</taxon>
        <taxon>Plasmodium (Plasmodium)</taxon>
    </lineage>
</organism>
<name>A0A1A8YIW4_PLAOA</name>
<dbReference type="EMBL" id="FLRE01000017">
    <property type="protein sequence ID" value="SBT31465.1"/>
    <property type="molecule type" value="Genomic_DNA"/>
</dbReference>
<feature type="compositionally biased region" description="Basic and acidic residues" evidence="2">
    <location>
        <begin position="41"/>
        <end position="57"/>
    </location>
</feature>
<feature type="compositionally biased region" description="Polar residues" evidence="2">
    <location>
        <begin position="159"/>
        <end position="171"/>
    </location>
</feature>
<protein>
    <submittedName>
        <fullName evidence="3">mRNA (N6-adenosine)-methyltransferase, putative</fullName>
    </submittedName>
</protein>
<dbReference type="Pfam" id="PF05063">
    <property type="entry name" value="MT-A70"/>
    <property type="match status" value="1"/>
</dbReference>
<reference evidence="4" key="1">
    <citation type="submission" date="2016-05" db="EMBL/GenBank/DDBJ databases">
        <authorList>
            <person name="Naeem Raeece"/>
        </authorList>
    </citation>
    <scope>NUCLEOTIDE SEQUENCE [LARGE SCALE GENOMIC DNA]</scope>
</reference>
<proteinExistence type="inferred from homology"/>
<evidence type="ECO:0000256" key="1">
    <source>
        <dbReference type="PROSITE-ProRule" id="PRU00489"/>
    </source>
</evidence>
<keyword evidence="3" id="KW-0808">Transferase</keyword>
<dbReference type="Proteomes" id="UP000078550">
    <property type="component" value="Unassembled WGS sequence"/>
</dbReference>
<dbReference type="AlphaFoldDB" id="A0A1A8YIW4"/>
<evidence type="ECO:0000313" key="4">
    <source>
        <dbReference type="Proteomes" id="UP000078550"/>
    </source>
</evidence>
<dbReference type="PROSITE" id="PS51143">
    <property type="entry name" value="MT_A70"/>
    <property type="match status" value="1"/>
</dbReference>
<dbReference type="PANTHER" id="PTHR12829">
    <property type="entry name" value="N6-ADENOSINE-METHYLTRANSFERASE"/>
    <property type="match status" value="1"/>
</dbReference>
<feature type="region of interest" description="Disordered" evidence="2">
    <location>
        <begin position="454"/>
        <end position="492"/>
    </location>
</feature>
<dbReference type="PANTHER" id="PTHR12829:SF2">
    <property type="entry name" value="N6-ADENOSINE-METHYLTRANSFERASE MT-A70-LIKE"/>
    <property type="match status" value="1"/>
</dbReference>